<name>A0A8J4SC19_9STRA</name>
<gene>
    <name evidence="1" type="ORF">G195_006601</name>
</gene>
<protein>
    <submittedName>
        <fullName evidence="1">Uncharacterized protein</fullName>
    </submittedName>
</protein>
<comment type="caution">
    <text evidence="1">The sequence shown here is derived from an EMBL/GenBank/DDBJ whole genome shotgun (WGS) entry which is preliminary data.</text>
</comment>
<dbReference type="Proteomes" id="UP000702964">
    <property type="component" value="Unassembled WGS sequence"/>
</dbReference>
<dbReference type="EMBL" id="AOFI03000215">
    <property type="protein sequence ID" value="KAF4319438.1"/>
    <property type="molecule type" value="Genomic_DNA"/>
</dbReference>
<reference evidence="1" key="1">
    <citation type="journal article" date="2015" name="Genom Data">
        <title>Draft genome sequences of Phytophthora kernoviae and Phytophthora ramorum lineage EU2 from Scotland.</title>
        <authorList>
            <person name="Sambles C."/>
            <person name="Schlenzig A."/>
            <person name="O'Neill P."/>
            <person name="Grant M."/>
            <person name="Studholme D.J."/>
        </authorList>
    </citation>
    <scope>NUCLEOTIDE SEQUENCE</scope>
    <source>
        <strain evidence="1">00238/432</strain>
    </source>
</reference>
<reference evidence="1" key="2">
    <citation type="submission" date="2020-02" db="EMBL/GenBank/DDBJ databases">
        <authorList>
            <person name="Studholme D.J."/>
        </authorList>
    </citation>
    <scope>NUCLEOTIDE SEQUENCE</scope>
    <source>
        <strain evidence="1">00238/432</strain>
    </source>
</reference>
<organism evidence="1 2">
    <name type="scientific">Phytophthora kernoviae 00238/432</name>
    <dbReference type="NCBI Taxonomy" id="1284355"/>
    <lineage>
        <taxon>Eukaryota</taxon>
        <taxon>Sar</taxon>
        <taxon>Stramenopiles</taxon>
        <taxon>Oomycota</taxon>
        <taxon>Peronosporomycetes</taxon>
        <taxon>Peronosporales</taxon>
        <taxon>Peronosporaceae</taxon>
        <taxon>Phytophthora</taxon>
    </lineage>
</organism>
<dbReference type="AlphaFoldDB" id="A0A8J4SC19"/>
<proteinExistence type="predicted"/>
<evidence type="ECO:0000313" key="1">
    <source>
        <dbReference type="EMBL" id="KAF4319438.1"/>
    </source>
</evidence>
<accession>A0A8J4SC19</accession>
<evidence type="ECO:0000313" key="2">
    <source>
        <dbReference type="Proteomes" id="UP000702964"/>
    </source>
</evidence>
<sequence>METTQTETVVENNVAVAAAGEGVDLTPTPTLTPRRRSLLPILPQQSVPLGSLVVDKEETRVAPLMSASKEIYFAKHKDLLKAGPVTNLVLHWNRCRLEYNVRRIARVWRHHRSTKHSNLSSANLLIEWLQKSVAVKSVGFRVFRGLRIYLRRVKRVQGLWRRKQAIRHLQFLIIEKAWVELETKYVDAAFEHQESMRLEVEQLGAQKKSPKSKPRKKRDLWMRFVPESFRSQVILEFLQKTEKEFTEKFRQQEIEFFPQLVQTLRGEHPNRARTFIRAVAKQHELCGQVVDTLLRYPGAVGEGVAIVKPFDTHGARVTRGAKEGSYVLFSETRLSSEEELVLTAIHERDLAEMIHDIPCKNKFVALELCQAQEPKEKRFDDAETIHHRIHEQFFSQVYKKIVKLRLRVLLDRGVRLPSNEEVTEEAVRTDSKLLNIILMESCDAKNEAPVRANDECVSNFLLRFRDAFRGAAVVSKLDEDEPNERRSLLAKELLKYVSSSVREDATKHNASVYAEYKGQMRTRYEHAAEFQDITHTPGVLGADHAIDFGLGEIPVQMLSFLLCSGTTSSVAVMVQLVQMENGKQVSGREQQPFKY</sequence>